<dbReference type="EMBL" id="FOLM01000002">
    <property type="protein sequence ID" value="SFC15763.1"/>
    <property type="molecule type" value="Genomic_DNA"/>
</dbReference>
<gene>
    <name evidence="1" type="ORF">SAMN05421773_102153</name>
</gene>
<keyword evidence="2" id="KW-1185">Reference proteome</keyword>
<dbReference type="RefSeq" id="WP_245833844.1">
    <property type="nucleotide sequence ID" value="NZ_FOLM01000002.1"/>
</dbReference>
<sequence length="100" mass="11151">MRDTRRDTVFESYAFACLNCGYGWEQTYRIEHHLDPQGQPYVLYFAGEERVPSPLARLRCPACEGRRVRIMRAGLVAAVDRAREAAPAAAAQQPGPATTP</sequence>
<proteinExistence type="predicted"/>
<evidence type="ECO:0000313" key="2">
    <source>
        <dbReference type="Proteomes" id="UP000199207"/>
    </source>
</evidence>
<evidence type="ECO:0008006" key="3">
    <source>
        <dbReference type="Google" id="ProtNLM"/>
    </source>
</evidence>
<dbReference type="STRING" id="910347.SAMN05421773_102153"/>
<organism evidence="1 2">
    <name type="scientific">Streptomyces aidingensis</name>
    <dbReference type="NCBI Taxonomy" id="910347"/>
    <lineage>
        <taxon>Bacteria</taxon>
        <taxon>Bacillati</taxon>
        <taxon>Actinomycetota</taxon>
        <taxon>Actinomycetes</taxon>
        <taxon>Kitasatosporales</taxon>
        <taxon>Streptomycetaceae</taxon>
        <taxon>Streptomyces</taxon>
    </lineage>
</organism>
<accession>A0A1I1H2T1</accession>
<name>A0A1I1H2T1_9ACTN</name>
<reference evidence="1 2" key="1">
    <citation type="submission" date="2016-10" db="EMBL/GenBank/DDBJ databases">
        <authorList>
            <person name="de Groot N.N."/>
        </authorList>
    </citation>
    <scope>NUCLEOTIDE SEQUENCE [LARGE SCALE GENOMIC DNA]</scope>
    <source>
        <strain evidence="1 2">CGMCC 4.5739</strain>
    </source>
</reference>
<dbReference type="Proteomes" id="UP000199207">
    <property type="component" value="Unassembled WGS sequence"/>
</dbReference>
<dbReference type="AlphaFoldDB" id="A0A1I1H2T1"/>
<protein>
    <recommendedName>
        <fullName evidence="3">C2H2-type domain-containing protein</fullName>
    </recommendedName>
</protein>
<evidence type="ECO:0000313" key="1">
    <source>
        <dbReference type="EMBL" id="SFC15763.1"/>
    </source>
</evidence>